<reference evidence="4 5" key="1">
    <citation type="submission" date="2019-08" db="EMBL/GenBank/DDBJ databases">
        <title>Genome sequencing of Paenibacillus faecis DSM 23593(T).</title>
        <authorList>
            <person name="Kook J.-K."/>
            <person name="Park S.-N."/>
            <person name="Lim Y.K."/>
        </authorList>
    </citation>
    <scope>NUCLEOTIDE SEQUENCE [LARGE SCALE GENOMIC DNA]</scope>
    <source>
        <strain evidence="4 5">DSM 23593</strain>
    </source>
</reference>
<sequence length="284" mass="31416">MQAKSNRNARGIDVSHWQGEVDWPKVKAAGLSFAFIKATQGTAWVDPKFRGNAAGAHKAGLLTGPYHFLDATSPEAAAKQAQHFARTLQGVGTPFALPPVMDYENNPAGLSRTQINQIAKAFLSEVERLTGIRPIIYTGNAFAQQFDETLQSYPLWVARYSSAAPYDVPAWKKWEFWQHSDSGRIAGIAGHVDLNVYRGTSEELQGRYGVSNNPRREEDHDISGQERNIEQVSEWAAKDWAEAKACGIFDGERPGAPLTREEAAVAINRLRRQILAAWKDAKPS</sequence>
<comment type="similarity">
    <text evidence="1">Belongs to the glycosyl hydrolase 25 family.</text>
</comment>
<dbReference type="GO" id="GO:0009253">
    <property type="term" value="P:peptidoglycan catabolic process"/>
    <property type="evidence" value="ECO:0007669"/>
    <property type="project" value="InterPro"/>
</dbReference>
<keyword evidence="2" id="KW-0378">Hydrolase</keyword>
<gene>
    <name evidence="4" type="ORF">FRY98_08935</name>
</gene>
<organism evidence="4 5">
    <name type="scientific">Paenibacillus faecis</name>
    <dbReference type="NCBI Taxonomy" id="862114"/>
    <lineage>
        <taxon>Bacteria</taxon>
        <taxon>Bacillati</taxon>
        <taxon>Bacillota</taxon>
        <taxon>Bacilli</taxon>
        <taxon>Bacillales</taxon>
        <taxon>Paenibacillaceae</taxon>
        <taxon>Paenibacillus</taxon>
    </lineage>
</organism>
<dbReference type="SUPFAM" id="SSF51445">
    <property type="entry name" value="(Trans)glycosidases"/>
    <property type="match status" value="1"/>
</dbReference>
<evidence type="ECO:0000256" key="2">
    <source>
        <dbReference type="ARBA" id="ARBA00022801"/>
    </source>
</evidence>
<dbReference type="GO" id="GO:0016052">
    <property type="term" value="P:carbohydrate catabolic process"/>
    <property type="evidence" value="ECO:0007669"/>
    <property type="project" value="TreeGrafter"/>
</dbReference>
<dbReference type="OrthoDB" id="9802228at2"/>
<dbReference type="CDD" id="cd00599">
    <property type="entry name" value="GH25_muramidase"/>
    <property type="match status" value="1"/>
</dbReference>
<evidence type="ECO:0000313" key="4">
    <source>
        <dbReference type="EMBL" id="TYA12822.1"/>
    </source>
</evidence>
<proteinExistence type="inferred from homology"/>
<dbReference type="AlphaFoldDB" id="A0A5D0CSN0"/>
<dbReference type="SMART" id="SM00641">
    <property type="entry name" value="Glyco_25"/>
    <property type="match status" value="1"/>
</dbReference>
<dbReference type="RefSeq" id="WP_148451424.1">
    <property type="nucleotide sequence ID" value="NZ_VSDO01000002.1"/>
</dbReference>
<dbReference type="PANTHER" id="PTHR34135:SF2">
    <property type="entry name" value="LYSOZYME"/>
    <property type="match status" value="1"/>
</dbReference>
<dbReference type="Proteomes" id="UP000325218">
    <property type="component" value="Unassembled WGS sequence"/>
</dbReference>
<name>A0A5D0CSN0_9BACL</name>
<protein>
    <submittedName>
        <fullName evidence="4">1,4-beta-N-acetylmuramidase</fullName>
    </submittedName>
</protein>
<dbReference type="InterPro" id="IPR018077">
    <property type="entry name" value="Glyco_hydro_fam25_subgr"/>
</dbReference>
<keyword evidence="3" id="KW-0326">Glycosidase</keyword>
<dbReference type="Pfam" id="PF01183">
    <property type="entry name" value="Glyco_hydro_25"/>
    <property type="match status" value="1"/>
</dbReference>
<dbReference type="Gene3D" id="3.20.20.80">
    <property type="entry name" value="Glycosidases"/>
    <property type="match status" value="1"/>
</dbReference>
<comment type="caution">
    <text evidence="4">The sequence shown here is derived from an EMBL/GenBank/DDBJ whole genome shotgun (WGS) entry which is preliminary data.</text>
</comment>
<dbReference type="PANTHER" id="PTHR34135">
    <property type="entry name" value="LYSOZYME"/>
    <property type="match status" value="1"/>
</dbReference>
<dbReference type="GO" id="GO:0003796">
    <property type="term" value="F:lysozyme activity"/>
    <property type="evidence" value="ECO:0007669"/>
    <property type="project" value="InterPro"/>
</dbReference>
<dbReference type="EMBL" id="VSDO01000002">
    <property type="protein sequence ID" value="TYA12822.1"/>
    <property type="molecule type" value="Genomic_DNA"/>
</dbReference>
<dbReference type="GO" id="GO:0016998">
    <property type="term" value="P:cell wall macromolecule catabolic process"/>
    <property type="evidence" value="ECO:0007669"/>
    <property type="project" value="InterPro"/>
</dbReference>
<dbReference type="InterPro" id="IPR017853">
    <property type="entry name" value="GH"/>
</dbReference>
<evidence type="ECO:0000256" key="1">
    <source>
        <dbReference type="ARBA" id="ARBA00010646"/>
    </source>
</evidence>
<keyword evidence="5" id="KW-1185">Reference proteome</keyword>
<evidence type="ECO:0000256" key="3">
    <source>
        <dbReference type="ARBA" id="ARBA00023295"/>
    </source>
</evidence>
<dbReference type="PROSITE" id="PS51904">
    <property type="entry name" value="GLYCOSYL_HYDROL_F25_2"/>
    <property type="match status" value="1"/>
</dbReference>
<evidence type="ECO:0000313" key="5">
    <source>
        <dbReference type="Proteomes" id="UP000325218"/>
    </source>
</evidence>
<accession>A0A5D0CSN0</accession>
<dbReference type="InterPro" id="IPR002053">
    <property type="entry name" value="Glyco_hydro_25"/>
</dbReference>